<dbReference type="GO" id="GO:0032259">
    <property type="term" value="P:methylation"/>
    <property type="evidence" value="ECO:0007669"/>
    <property type="project" value="UniProtKB-KW"/>
</dbReference>
<feature type="non-terminal residue" evidence="4">
    <location>
        <position position="162"/>
    </location>
</feature>
<dbReference type="GO" id="GO:0003677">
    <property type="term" value="F:DNA binding"/>
    <property type="evidence" value="ECO:0007669"/>
    <property type="project" value="InterPro"/>
</dbReference>
<proteinExistence type="predicted"/>
<dbReference type="AlphaFoldDB" id="A0A0F8Z3B5"/>
<evidence type="ECO:0000256" key="1">
    <source>
        <dbReference type="ARBA" id="ARBA00022603"/>
    </source>
</evidence>
<organism evidence="4">
    <name type="scientific">marine sediment metagenome</name>
    <dbReference type="NCBI Taxonomy" id="412755"/>
    <lineage>
        <taxon>unclassified sequences</taxon>
        <taxon>metagenomes</taxon>
        <taxon>ecological metagenomes</taxon>
    </lineage>
</organism>
<keyword evidence="2" id="KW-0808">Transferase</keyword>
<accession>A0A0F8Z3B5</accession>
<dbReference type="EMBL" id="LAZR01053534">
    <property type="protein sequence ID" value="KKK80540.1"/>
    <property type="molecule type" value="Genomic_DNA"/>
</dbReference>
<dbReference type="Pfam" id="PF01555">
    <property type="entry name" value="N6_N4_Mtase"/>
    <property type="match status" value="1"/>
</dbReference>
<keyword evidence="1" id="KW-0489">Methyltransferase</keyword>
<dbReference type="InterPro" id="IPR002941">
    <property type="entry name" value="DNA_methylase_N4/N6"/>
</dbReference>
<sequence>MGKMFAPEHKRNEEGWILFPTDQKDRKSLFFPEEVMKHPAKMNFHLQQAIIEYVAKEGDTLLDLFGGTGTLMIAALQGYRVILLEIEDGYHKLQLQAKEELIKQAPEAGELVILLHGDNRLLLPIPCNHIITSPPYAQAMNINRVRKKREDAPDNWLVEQDR</sequence>
<reference evidence="4" key="1">
    <citation type="journal article" date="2015" name="Nature">
        <title>Complex archaea that bridge the gap between prokaryotes and eukaryotes.</title>
        <authorList>
            <person name="Spang A."/>
            <person name="Saw J.H."/>
            <person name="Jorgensen S.L."/>
            <person name="Zaremba-Niedzwiedzka K."/>
            <person name="Martijn J."/>
            <person name="Lind A.E."/>
            <person name="van Eijk R."/>
            <person name="Schleper C."/>
            <person name="Guy L."/>
            <person name="Ettema T.J."/>
        </authorList>
    </citation>
    <scope>NUCLEOTIDE SEQUENCE</scope>
</reference>
<evidence type="ECO:0000259" key="3">
    <source>
        <dbReference type="Pfam" id="PF01555"/>
    </source>
</evidence>
<dbReference type="GO" id="GO:0008170">
    <property type="term" value="F:N-methyltransferase activity"/>
    <property type="evidence" value="ECO:0007669"/>
    <property type="project" value="InterPro"/>
</dbReference>
<evidence type="ECO:0000256" key="2">
    <source>
        <dbReference type="ARBA" id="ARBA00022679"/>
    </source>
</evidence>
<dbReference type="CDD" id="cd02440">
    <property type="entry name" value="AdoMet_MTases"/>
    <property type="match status" value="1"/>
</dbReference>
<name>A0A0F8Z3B5_9ZZZZ</name>
<comment type="caution">
    <text evidence="4">The sequence shown here is derived from an EMBL/GenBank/DDBJ whole genome shotgun (WGS) entry which is preliminary data.</text>
</comment>
<evidence type="ECO:0000313" key="4">
    <source>
        <dbReference type="EMBL" id="KKK80540.1"/>
    </source>
</evidence>
<feature type="domain" description="DNA methylase N-4/N-6" evidence="3">
    <location>
        <begin position="20"/>
        <end position="93"/>
    </location>
</feature>
<dbReference type="InterPro" id="IPR029063">
    <property type="entry name" value="SAM-dependent_MTases_sf"/>
</dbReference>
<dbReference type="SUPFAM" id="SSF53335">
    <property type="entry name" value="S-adenosyl-L-methionine-dependent methyltransferases"/>
    <property type="match status" value="1"/>
</dbReference>
<protein>
    <recommendedName>
        <fullName evidence="3">DNA methylase N-4/N-6 domain-containing protein</fullName>
    </recommendedName>
</protein>
<dbReference type="Gene3D" id="3.40.50.150">
    <property type="entry name" value="Vaccinia Virus protein VP39"/>
    <property type="match status" value="1"/>
</dbReference>
<gene>
    <name evidence="4" type="ORF">LCGC14_2822500</name>
</gene>